<organism evidence="1">
    <name type="scientific">marine sediment metagenome</name>
    <dbReference type="NCBI Taxonomy" id="412755"/>
    <lineage>
        <taxon>unclassified sequences</taxon>
        <taxon>metagenomes</taxon>
        <taxon>ecological metagenomes</taxon>
    </lineage>
</organism>
<reference evidence="1" key="1">
    <citation type="journal article" date="2015" name="Nature">
        <title>Complex archaea that bridge the gap between prokaryotes and eukaryotes.</title>
        <authorList>
            <person name="Spang A."/>
            <person name="Saw J.H."/>
            <person name="Jorgensen S.L."/>
            <person name="Zaremba-Niedzwiedzka K."/>
            <person name="Martijn J."/>
            <person name="Lind A.E."/>
            <person name="van Eijk R."/>
            <person name="Schleper C."/>
            <person name="Guy L."/>
            <person name="Ettema T.J."/>
        </authorList>
    </citation>
    <scope>NUCLEOTIDE SEQUENCE</scope>
</reference>
<protein>
    <submittedName>
        <fullName evidence="1">Uncharacterized protein</fullName>
    </submittedName>
</protein>
<name>A0A0F9LR79_9ZZZZ</name>
<sequence length="46" mass="5261">MPIPKGGRVRVKTTKSGKRIRLTFNKRGKVVETKRLKVKIGRKTRG</sequence>
<accession>A0A0F9LR79</accession>
<evidence type="ECO:0000313" key="1">
    <source>
        <dbReference type="EMBL" id="KKM66870.1"/>
    </source>
</evidence>
<dbReference type="AlphaFoldDB" id="A0A0F9LR79"/>
<dbReference type="EMBL" id="LAZR01010452">
    <property type="protein sequence ID" value="KKM66870.1"/>
    <property type="molecule type" value="Genomic_DNA"/>
</dbReference>
<gene>
    <name evidence="1" type="ORF">LCGC14_1476840</name>
</gene>
<comment type="caution">
    <text evidence="1">The sequence shown here is derived from an EMBL/GenBank/DDBJ whole genome shotgun (WGS) entry which is preliminary data.</text>
</comment>
<proteinExistence type="predicted"/>